<organism evidence="2 3">
    <name type="scientific">Candidatus Korarchaeum cryptofilum</name>
    <dbReference type="NCBI Taxonomy" id="498846"/>
    <lineage>
        <taxon>Archaea</taxon>
        <taxon>Thermoproteota</taxon>
        <taxon>Candidatus Korarchaeia</taxon>
        <taxon>Candidatus Korarchaeales</taxon>
        <taxon>Candidatus Korarchaeaceae</taxon>
        <taxon>Candidatus Korarchaeum</taxon>
    </lineage>
</organism>
<dbReference type="InterPro" id="IPR036390">
    <property type="entry name" value="WH_DNA-bd_sf"/>
</dbReference>
<dbReference type="Proteomes" id="UP000278149">
    <property type="component" value="Unassembled WGS sequence"/>
</dbReference>
<dbReference type="Pfam" id="PF01637">
    <property type="entry name" value="ATPase_2"/>
    <property type="match status" value="1"/>
</dbReference>
<reference evidence="2 3" key="1">
    <citation type="submission" date="2018-10" db="EMBL/GenBank/DDBJ databases">
        <title>Co-occurring genomic capacity for anaerobic methane metabolism and dissimilatory sulfite reduction discovered in the Korarchaeota.</title>
        <authorList>
            <person name="Mckay L.J."/>
            <person name="Dlakic M."/>
            <person name="Fields M.W."/>
            <person name="Delmont T.O."/>
            <person name="Eren A.M."/>
            <person name="Jay Z.J."/>
            <person name="Klingelsmith K.B."/>
            <person name="Rusch D.B."/>
            <person name="Inskeep W.P."/>
        </authorList>
    </citation>
    <scope>NUCLEOTIDE SEQUENCE [LARGE SCALE GENOMIC DNA]</scope>
    <source>
        <strain evidence="2 3">WS</strain>
    </source>
</reference>
<comment type="caution">
    <text evidence="2">The sequence shown here is derived from an EMBL/GenBank/DDBJ whole genome shotgun (WGS) entry which is preliminary data.</text>
</comment>
<dbReference type="InterPro" id="IPR011579">
    <property type="entry name" value="ATPase_dom"/>
</dbReference>
<feature type="domain" description="ATPase" evidence="1">
    <location>
        <begin position="26"/>
        <end position="249"/>
    </location>
</feature>
<dbReference type="EMBL" id="RCOR01000042">
    <property type="protein sequence ID" value="RSN67732.1"/>
    <property type="molecule type" value="Genomic_DNA"/>
</dbReference>
<dbReference type="SUPFAM" id="SSF46785">
    <property type="entry name" value="Winged helix' DNA-binding domain"/>
    <property type="match status" value="1"/>
</dbReference>
<gene>
    <name evidence="2" type="ORF">D9Q81_08025</name>
</gene>
<evidence type="ECO:0000313" key="3">
    <source>
        <dbReference type="Proteomes" id="UP000278149"/>
    </source>
</evidence>
<dbReference type="AlphaFoldDB" id="A0A429G1M0"/>
<evidence type="ECO:0000313" key="2">
    <source>
        <dbReference type="EMBL" id="RSN67732.1"/>
    </source>
</evidence>
<keyword evidence="2" id="KW-0067">ATP-binding</keyword>
<dbReference type="PANTHER" id="PTHR34301">
    <property type="entry name" value="DNA-BINDING PROTEIN-RELATED"/>
    <property type="match status" value="1"/>
</dbReference>
<evidence type="ECO:0000259" key="1">
    <source>
        <dbReference type="Pfam" id="PF01637"/>
    </source>
</evidence>
<protein>
    <submittedName>
        <fullName evidence="2">ATP-binding protein</fullName>
    </submittedName>
</protein>
<dbReference type="SUPFAM" id="SSF52540">
    <property type="entry name" value="P-loop containing nucleoside triphosphate hydrolases"/>
    <property type="match status" value="1"/>
</dbReference>
<dbReference type="InterPro" id="IPR036388">
    <property type="entry name" value="WH-like_DNA-bd_sf"/>
</dbReference>
<dbReference type="InterPro" id="IPR027417">
    <property type="entry name" value="P-loop_NTPase"/>
</dbReference>
<dbReference type="GO" id="GO:0005524">
    <property type="term" value="F:ATP binding"/>
    <property type="evidence" value="ECO:0007669"/>
    <property type="project" value="UniProtKB-KW"/>
</dbReference>
<sequence length="352" mass="40162">MLTSGGEVLWGAKLFRQGPCEKRDELFDREEELRGTIEALRNNVWVAILGMRMSGKTSLAKVAANILSKEGFSYIYVDLRGISNVSGMSRRIINSISEGFFSRMRDYLEKIRVWEVEMSLRKTSKTRTMEEILTELSKRRRLIVILDEVQEIKGGINHFLSMLARLRNSTRNLSFLFTGSSIGLMDTLLHPSRGSPMYGRSPLEIELGPWSGRVAFQFIREGLEKCSIEYNDNEIEDALRVLGTLPGWLSFYGIRRCLGKDHENALRDSESEAIDVALGELRNAIRERGEWARRALRMIAAYGARWSDLDVGVSDSTLSDFLKRLKKLYIISEESGTYIVPDPIYRKAAMRL</sequence>
<keyword evidence="2" id="KW-0547">Nucleotide-binding</keyword>
<accession>A0A429G1M0</accession>
<dbReference type="Gene3D" id="3.40.50.300">
    <property type="entry name" value="P-loop containing nucleotide triphosphate hydrolases"/>
    <property type="match status" value="1"/>
</dbReference>
<dbReference type="Gene3D" id="1.10.10.10">
    <property type="entry name" value="Winged helix-like DNA-binding domain superfamily/Winged helix DNA-binding domain"/>
    <property type="match status" value="1"/>
</dbReference>
<dbReference type="Gene3D" id="1.10.8.60">
    <property type="match status" value="1"/>
</dbReference>
<name>A0A429G1M0_9CREN</name>
<dbReference type="PANTHER" id="PTHR34301:SF8">
    <property type="entry name" value="ATPASE DOMAIN-CONTAINING PROTEIN"/>
    <property type="match status" value="1"/>
</dbReference>
<proteinExistence type="predicted"/>